<name>A0A7S4D5Z5_HETAK</name>
<proteinExistence type="predicted"/>
<dbReference type="SUPFAM" id="SSF57701">
    <property type="entry name" value="Zn2/Cys6 DNA-binding domain"/>
    <property type="match status" value="1"/>
</dbReference>
<feature type="compositionally biased region" description="Basic and acidic residues" evidence="1">
    <location>
        <begin position="139"/>
        <end position="151"/>
    </location>
</feature>
<feature type="region of interest" description="Disordered" evidence="1">
    <location>
        <begin position="211"/>
        <end position="253"/>
    </location>
</feature>
<accession>A0A7S4D5Z5</accession>
<dbReference type="Gene3D" id="4.10.240.10">
    <property type="entry name" value="Zn(2)-C6 fungal-type DNA-binding domain"/>
    <property type="match status" value="1"/>
</dbReference>
<dbReference type="Pfam" id="PF00172">
    <property type="entry name" value="Zn_clus"/>
    <property type="match status" value="1"/>
</dbReference>
<evidence type="ECO:0000259" key="2">
    <source>
        <dbReference type="PROSITE" id="PS50048"/>
    </source>
</evidence>
<dbReference type="AlphaFoldDB" id="A0A7S4D5Z5"/>
<dbReference type="SMART" id="SM00066">
    <property type="entry name" value="GAL4"/>
    <property type="match status" value="1"/>
</dbReference>
<feature type="region of interest" description="Disordered" evidence="1">
    <location>
        <begin position="96"/>
        <end position="152"/>
    </location>
</feature>
<dbReference type="EMBL" id="HBIU01020226">
    <property type="protein sequence ID" value="CAE0630705.1"/>
    <property type="molecule type" value="Transcribed_RNA"/>
</dbReference>
<dbReference type="InterPro" id="IPR036864">
    <property type="entry name" value="Zn2-C6_fun-type_DNA-bd_sf"/>
</dbReference>
<dbReference type="CDD" id="cd00067">
    <property type="entry name" value="GAL4"/>
    <property type="match status" value="1"/>
</dbReference>
<dbReference type="GO" id="GO:0008270">
    <property type="term" value="F:zinc ion binding"/>
    <property type="evidence" value="ECO:0007669"/>
    <property type="project" value="InterPro"/>
</dbReference>
<gene>
    <name evidence="3" type="ORF">HAKA00212_LOCUS9402</name>
</gene>
<protein>
    <recommendedName>
        <fullName evidence="2">Zn(2)-C6 fungal-type domain-containing protein</fullName>
    </recommendedName>
</protein>
<sequence length="253" mass="28416">MYLGQIIIDSRDKRKCENQVKQIIQQLHKKLDLENFEKLTAILVTKAGACSHLLDSGREESWLHAVLPDACKGNTSLAQLPDVLVELLRADIPEEQQEETAKQHKSSSSASQMASKKKKRGLSDNKEVPRTNTAALVERQQKDKQTGKEQGKTCLKQFSSNTKCKKKDFFPQGKFACVECIRKKRKCTRGIPTCLRCKKLRLECRYITKKKTPGGNKGGGKKNSSFGTQPQQSALSSLSQPSPNKIRCTRHFV</sequence>
<reference evidence="3" key="1">
    <citation type="submission" date="2021-01" db="EMBL/GenBank/DDBJ databases">
        <authorList>
            <person name="Corre E."/>
            <person name="Pelletier E."/>
            <person name="Niang G."/>
            <person name="Scheremetjew M."/>
            <person name="Finn R."/>
            <person name="Kale V."/>
            <person name="Holt S."/>
            <person name="Cochrane G."/>
            <person name="Meng A."/>
            <person name="Brown T."/>
            <person name="Cohen L."/>
        </authorList>
    </citation>
    <scope>NUCLEOTIDE SEQUENCE</scope>
    <source>
        <strain evidence="3">CCMP3107</strain>
    </source>
</reference>
<feature type="domain" description="Zn(2)-C6 fungal-type" evidence="2">
    <location>
        <begin position="176"/>
        <end position="206"/>
    </location>
</feature>
<dbReference type="GO" id="GO:0000981">
    <property type="term" value="F:DNA-binding transcription factor activity, RNA polymerase II-specific"/>
    <property type="evidence" value="ECO:0007669"/>
    <property type="project" value="InterPro"/>
</dbReference>
<dbReference type="InterPro" id="IPR001138">
    <property type="entry name" value="Zn2Cys6_DnaBD"/>
</dbReference>
<organism evidence="3">
    <name type="scientific">Heterosigma akashiwo</name>
    <name type="common">Chromophytic alga</name>
    <name type="synonym">Heterosigma carterae</name>
    <dbReference type="NCBI Taxonomy" id="2829"/>
    <lineage>
        <taxon>Eukaryota</taxon>
        <taxon>Sar</taxon>
        <taxon>Stramenopiles</taxon>
        <taxon>Ochrophyta</taxon>
        <taxon>Raphidophyceae</taxon>
        <taxon>Chattonellales</taxon>
        <taxon>Chattonellaceae</taxon>
        <taxon>Heterosigma</taxon>
    </lineage>
</organism>
<dbReference type="PROSITE" id="PS50048">
    <property type="entry name" value="ZN2_CY6_FUNGAL_2"/>
    <property type="match status" value="1"/>
</dbReference>
<evidence type="ECO:0000313" key="3">
    <source>
        <dbReference type="EMBL" id="CAE0630705.1"/>
    </source>
</evidence>
<feature type="compositionally biased region" description="Low complexity" evidence="1">
    <location>
        <begin position="229"/>
        <end position="243"/>
    </location>
</feature>
<evidence type="ECO:0000256" key="1">
    <source>
        <dbReference type="SAM" id="MobiDB-lite"/>
    </source>
</evidence>